<dbReference type="PANTHER" id="PTHR13767:SF2">
    <property type="entry name" value="PSEUDOURIDYLATE SYNTHASE TRUB1"/>
    <property type="match status" value="1"/>
</dbReference>
<evidence type="ECO:0000256" key="1">
    <source>
        <dbReference type="ARBA" id="ARBA00000385"/>
    </source>
</evidence>
<proteinExistence type="inferred from homology"/>
<protein>
    <recommendedName>
        <fullName evidence="5">tRNA pseudouridine synthase B</fullName>
        <ecNumber evidence="5">5.4.99.25</ecNumber>
    </recommendedName>
    <alternativeName>
        <fullName evidence="5">tRNA pseudouridine(55) synthase</fullName>
        <shortName evidence="5">Psi55 synthase</shortName>
    </alternativeName>
    <alternativeName>
        <fullName evidence="5">tRNA pseudouridylate synthase</fullName>
    </alternativeName>
    <alternativeName>
        <fullName evidence="5">tRNA-uridine isomerase</fullName>
    </alternativeName>
</protein>
<keyword evidence="4 5" id="KW-0413">Isomerase</keyword>
<comment type="caution">
    <text evidence="7">The sequence shown here is derived from an EMBL/GenBank/DDBJ whole genome shotgun (WGS) entry which is preliminary data.</text>
</comment>
<evidence type="ECO:0000256" key="3">
    <source>
        <dbReference type="ARBA" id="ARBA00022694"/>
    </source>
</evidence>
<gene>
    <name evidence="5 7" type="primary">truB</name>
    <name evidence="7" type="ORF">HCT14_04195</name>
</gene>
<dbReference type="SUPFAM" id="SSF55120">
    <property type="entry name" value="Pseudouridine synthase"/>
    <property type="match status" value="1"/>
</dbReference>
<dbReference type="GO" id="GO:0003723">
    <property type="term" value="F:RNA binding"/>
    <property type="evidence" value="ECO:0007669"/>
    <property type="project" value="InterPro"/>
</dbReference>
<dbReference type="AlphaFoldDB" id="A0A968KTU3"/>
<keyword evidence="3 5" id="KW-0819">tRNA processing</keyword>
<keyword evidence="8" id="KW-1185">Reference proteome</keyword>
<dbReference type="InterPro" id="IPR002501">
    <property type="entry name" value="PsdUridine_synth_N"/>
</dbReference>
<organism evidence="7 8">
    <name type="scientific">Entomospira entomophila</name>
    <dbReference type="NCBI Taxonomy" id="2719988"/>
    <lineage>
        <taxon>Bacteria</taxon>
        <taxon>Pseudomonadati</taxon>
        <taxon>Spirochaetota</taxon>
        <taxon>Spirochaetia</taxon>
        <taxon>Spirochaetales</taxon>
        <taxon>Spirochaetaceae</taxon>
        <taxon>Entomospira</taxon>
    </lineage>
</organism>
<dbReference type="GO" id="GO:0031119">
    <property type="term" value="P:tRNA pseudouridine synthesis"/>
    <property type="evidence" value="ECO:0007669"/>
    <property type="project" value="UniProtKB-UniRule"/>
</dbReference>
<reference evidence="7 8" key="1">
    <citation type="submission" date="2020-03" db="EMBL/GenBank/DDBJ databases">
        <title>Spirochaetal bacteria isolated from arthropods constitute a novel genus Entomospira genus novum within the order Spirochaetales.</title>
        <authorList>
            <person name="Grana-Miraglia L."/>
            <person name="Sikutova S."/>
            <person name="Fingerle V."/>
            <person name="Sing A."/>
            <person name="Castillo-Ramirez S."/>
            <person name="Margos G."/>
            <person name="Rudolf I."/>
        </authorList>
    </citation>
    <scope>NUCLEOTIDE SEQUENCE [LARGE SCALE GENOMIC DNA]</scope>
    <source>
        <strain evidence="7 8">BR193</strain>
    </source>
</reference>
<dbReference type="InterPro" id="IPR014780">
    <property type="entry name" value="tRNA_psdUridine_synth_TruB"/>
</dbReference>
<dbReference type="HAMAP" id="MF_01080">
    <property type="entry name" value="TruB_bact"/>
    <property type="match status" value="1"/>
</dbReference>
<accession>A0A968KTU3</accession>
<dbReference type="Gene3D" id="3.30.2350.10">
    <property type="entry name" value="Pseudouridine synthase"/>
    <property type="match status" value="1"/>
</dbReference>
<dbReference type="EMBL" id="JAATLJ010000001">
    <property type="protein sequence ID" value="NIZ40711.1"/>
    <property type="molecule type" value="Genomic_DNA"/>
</dbReference>
<name>A0A968KTU3_9SPIO</name>
<feature type="domain" description="Pseudouridine synthase II N-terminal" evidence="6">
    <location>
        <begin position="29"/>
        <end position="182"/>
    </location>
</feature>
<dbReference type="Proteomes" id="UP000711995">
    <property type="component" value="Unassembled WGS sequence"/>
</dbReference>
<comment type="similarity">
    <text evidence="2 5">Belongs to the pseudouridine synthase TruB family. Type 1 subfamily.</text>
</comment>
<dbReference type="Pfam" id="PF01509">
    <property type="entry name" value="TruB_N"/>
    <property type="match status" value="1"/>
</dbReference>
<dbReference type="GO" id="GO:0160148">
    <property type="term" value="F:tRNA pseudouridine(55) synthase activity"/>
    <property type="evidence" value="ECO:0007669"/>
    <property type="project" value="UniProtKB-EC"/>
</dbReference>
<comment type="catalytic activity">
    <reaction evidence="1 5">
        <text>uridine(55) in tRNA = pseudouridine(55) in tRNA</text>
        <dbReference type="Rhea" id="RHEA:42532"/>
        <dbReference type="Rhea" id="RHEA-COMP:10101"/>
        <dbReference type="Rhea" id="RHEA-COMP:10102"/>
        <dbReference type="ChEBI" id="CHEBI:65314"/>
        <dbReference type="ChEBI" id="CHEBI:65315"/>
        <dbReference type="EC" id="5.4.99.25"/>
    </reaction>
</comment>
<dbReference type="NCBIfam" id="TIGR00431">
    <property type="entry name" value="TruB"/>
    <property type="match status" value="1"/>
</dbReference>
<dbReference type="EC" id="5.4.99.25" evidence="5"/>
<evidence type="ECO:0000313" key="7">
    <source>
        <dbReference type="EMBL" id="NIZ40711.1"/>
    </source>
</evidence>
<feature type="active site" description="Nucleophile" evidence="5">
    <location>
        <position position="44"/>
    </location>
</feature>
<evidence type="ECO:0000256" key="5">
    <source>
        <dbReference type="HAMAP-Rule" id="MF_01080"/>
    </source>
</evidence>
<dbReference type="PANTHER" id="PTHR13767">
    <property type="entry name" value="TRNA-PSEUDOURIDINE SYNTHASE"/>
    <property type="match status" value="1"/>
</dbReference>
<evidence type="ECO:0000256" key="4">
    <source>
        <dbReference type="ARBA" id="ARBA00023235"/>
    </source>
</evidence>
<dbReference type="InterPro" id="IPR020103">
    <property type="entry name" value="PsdUridine_synth_cat_dom_sf"/>
</dbReference>
<evidence type="ECO:0000259" key="6">
    <source>
        <dbReference type="Pfam" id="PF01509"/>
    </source>
</evidence>
<evidence type="ECO:0000256" key="2">
    <source>
        <dbReference type="ARBA" id="ARBA00005642"/>
    </source>
</evidence>
<sequence length="314" mass="35080">MSEPTPHGILLWNKPAGVTSFGALNPIKRALGKQIKVGHAGTLDQAAEGLQIVLIGAMTKLNPIFSHLDKEYIAVITFGYETSTLDREGAIINHAPLPSLERLLQSIETFPRGVIKQVPPLYSAIHVNGKRAYQYAQQGIDLEMKERTVSLYDIHVVSMKETDQQTVESVTISIRCGGGFYVRSFARDLAYACESIATMTALERVGIGYHQANHWAFQLAQSYNTIEDIRTKILSPLQALQALGTSHVATVREESIIAVKRGNPFQIDYLTGENQSLILQDHEPLFLFGPAGELLAQIYREHQRWYYQFVVHHP</sequence>
<comment type="function">
    <text evidence="5">Responsible for synthesis of pseudouridine from uracil-55 in the psi GC loop of transfer RNAs.</text>
</comment>
<evidence type="ECO:0000313" key="8">
    <source>
        <dbReference type="Proteomes" id="UP000711995"/>
    </source>
</evidence>
<dbReference type="GO" id="GO:1990481">
    <property type="term" value="P:mRNA pseudouridine synthesis"/>
    <property type="evidence" value="ECO:0007669"/>
    <property type="project" value="TreeGrafter"/>
</dbReference>
<dbReference type="RefSeq" id="WP_167700295.1">
    <property type="nucleotide sequence ID" value="NZ_CP118174.1"/>
</dbReference>